<organism evidence="2 3">
    <name type="scientific">Dawidia soli</name>
    <dbReference type="NCBI Taxonomy" id="2782352"/>
    <lineage>
        <taxon>Bacteria</taxon>
        <taxon>Pseudomonadati</taxon>
        <taxon>Bacteroidota</taxon>
        <taxon>Cytophagia</taxon>
        <taxon>Cytophagales</taxon>
        <taxon>Chryseotaleaceae</taxon>
        <taxon>Dawidia</taxon>
    </lineage>
</organism>
<evidence type="ECO:0000313" key="3">
    <source>
        <dbReference type="Proteomes" id="UP001319180"/>
    </source>
</evidence>
<dbReference type="Gene3D" id="3.40.50.620">
    <property type="entry name" value="HUPs"/>
    <property type="match status" value="1"/>
</dbReference>
<name>A0AAP2DEA0_9BACT</name>
<dbReference type="AlphaFoldDB" id="A0AAP2DEA0"/>
<dbReference type="Proteomes" id="UP001319180">
    <property type="component" value="Unassembled WGS sequence"/>
</dbReference>
<dbReference type="InterPro" id="IPR006016">
    <property type="entry name" value="UspA"/>
</dbReference>
<evidence type="ECO:0000313" key="2">
    <source>
        <dbReference type="EMBL" id="MBT1690163.1"/>
    </source>
</evidence>
<gene>
    <name evidence="2" type="ORF">KK078_26600</name>
</gene>
<keyword evidence="3" id="KW-1185">Reference proteome</keyword>
<evidence type="ECO:0000259" key="1">
    <source>
        <dbReference type="Pfam" id="PF00582"/>
    </source>
</evidence>
<accession>A0AAP2DEA0</accession>
<proteinExistence type="predicted"/>
<comment type="caution">
    <text evidence="2">The sequence shown here is derived from an EMBL/GenBank/DDBJ whole genome shotgun (WGS) entry which is preliminary data.</text>
</comment>
<dbReference type="InterPro" id="IPR014729">
    <property type="entry name" value="Rossmann-like_a/b/a_fold"/>
</dbReference>
<dbReference type="Pfam" id="PF00582">
    <property type="entry name" value="Usp"/>
    <property type="match status" value="1"/>
</dbReference>
<dbReference type="SUPFAM" id="SSF52402">
    <property type="entry name" value="Adenine nucleotide alpha hydrolases-like"/>
    <property type="match status" value="1"/>
</dbReference>
<reference evidence="2 3" key="1">
    <citation type="submission" date="2021-05" db="EMBL/GenBank/DDBJ databases">
        <title>A Polyphasic approach of four new species of the genus Ohtaekwangia: Ohtaekwangia histidinii sp. nov., Ohtaekwangia cretensis sp. nov., Ohtaekwangia indiensis sp. nov., Ohtaekwangia reichenbachii sp. nov. from diverse environment.</title>
        <authorList>
            <person name="Octaviana S."/>
        </authorList>
    </citation>
    <scope>NUCLEOTIDE SEQUENCE [LARGE SCALE GENOMIC DNA]</scope>
    <source>
        <strain evidence="2 3">PWU37</strain>
    </source>
</reference>
<sequence length="160" mass="18261">MIKHVLIPTDFTVKSLQVVRYALEDAGTARLNILLFHMVDIPHSITDLLFFSKEQLRKKLINQDFKDACAVLRNKYASSVADLQCEIFYGCTAPVFENYVDARNIDLIMYNKSLALKRIDARSVEPYALIRHCRKPLLDISQTATRHEGQVDLFSILSGT</sequence>
<dbReference type="EMBL" id="JAHESC010000057">
    <property type="protein sequence ID" value="MBT1690163.1"/>
    <property type="molecule type" value="Genomic_DNA"/>
</dbReference>
<dbReference type="RefSeq" id="WP_254093382.1">
    <property type="nucleotide sequence ID" value="NZ_JAHESC010000057.1"/>
</dbReference>
<feature type="domain" description="UspA" evidence="1">
    <location>
        <begin position="1"/>
        <end position="109"/>
    </location>
</feature>
<protein>
    <submittedName>
        <fullName evidence="2">Universal stress protein</fullName>
    </submittedName>
</protein>